<feature type="transmembrane region" description="Helical" evidence="6">
    <location>
        <begin position="77"/>
        <end position="96"/>
    </location>
</feature>
<keyword evidence="3 6" id="KW-1133">Transmembrane helix</keyword>
<sequence length="123" mass="14037">MIDEWINQLTEQRVLYLLAVLAIAMMIDFFSGVLAAKIKQEITSKIGINGILRKIASMILLVFFLPVAFILPAYTGIAMLYVLYVGYLCLEIQSILENYKKMGMNTAPFRQFLLVLKELINKK</sequence>
<evidence type="ECO:0000313" key="8">
    <source>
        <dbReference type="Proteomes" id="UP000014136"/>
    </source>
</evidence>
<evidence type="ECO:0000256" key="6">
    <source>
        <dbReference type="SAM" id="Phobius"/>
    </source>
</evidence>
<evidence type="ECO:0000256" key="2">
    <source>
        <dbReference type="ARBA" id="ARBA00022692"/>
    </source>
</evidence>
<comment type="subcellular location">
    <subcellularLocation>
        <location evidence="1">Membrane</location>
        <topology evidence="1">Multi-pass membrane protein</topology>
    </subcellularLocation>
</comment>
<keyword evidence="8" id="KW-1185">Reference proteome</keyword>
<keyword evidence="4 6" id="KW-0472">Membrane</keyword>
<proteinExistence type="inferred from homology"/>
<comment type="caution">
    <text evidence="7">The sequence shown here is derived from an EMBL/GenBank/DDBJ whole genome shotgun (WGS) entry which is preliminary data.</text>
</comment>
<gene>
    <name evidence="7" type="ORF">OMQ_01391</name>
</gene>
<dbReference type="OrthoDB" id="2193270at2"/>
<evidence type="ECO:0008006" key="9">
    <source>
        <dbReference type="Google" id="ProtNLM"/>
    </source>
</evidence>
<feature type="transmembrane region" description="Helical" evidence="6">
    <location>
        <begin position="55"/>
        <end position="71"/>
    </location>
</feature>
<evidence type="ECO:0000256" key="4">
    <source>
        <dbReference type="ARBA" id="ARBA00023136"/>
    </source>
</evidence>
<name>S0NTI9_9ENTE</name>
<dbReference type="InterPro" id="IPR006480">
    <property type="entry name" value="Phage_holin_4_1"/>
</dbReference>
<dbReference type="GO" id="GO:0016020">
    <property type="term" value="C:membrane"/>
    <property type="evidence" value="ECO:0007669"/>
    <property type="project" value="UniProtKB-SubCell"/>
</dbReference>
<evidence type="ECO:0000313" key="7">
    <source>
        <dbReference type="EMBL" id="EOT28869.1"/>
    </source>
</evidence>
<dbReference type="RefSeq" id="WP_016175186.1">
    <property type="nucleotide sequence ID" value="NZ_KE136389.1"/>
</dbReference>
<dbReference type="eggNOG" id="ENOG5032E2A">
    <property type="taxonomic scope" value="Bacteria"/>
</dbReference>
<dbReference type="Pfam" id="PF05105">
    <property type="entry name" value="Phage_holin_4_1"/>
    <property type="match status" value="1"/>
</dbReference>
<evidence type="ECO:0000256" key="5">
    <source>
        <dbReference type="ARBA" id="ARBA00023600"/>
    </source>
</evidence>
<dbReference type="HOGENOM" id="CLU_159280_0_0_9"/>
<dbReference type="STRING" id="41997.RV16_GL001638"/>
<dbReference type="AlphaFoldDB" id="S0NTI9"/>
<keyword evidence="2 6" id="KW-0812">Transmembrane</keyword>
<accession>S0NTI9</accession>
<reference evidence="7 8" key="1">
    <citation type="submission" date="2013-03" db="EMBL/GenBank/DDBJ databases">
        <title>The Genome Sequence of Enterococcus saccharolyticus ATCC_43076 (Illumina only assembly).</title>
        <authorList>
            <consortium name="The Broad Institute Genomics Platform"/>
            <consortium name="The Broad Institute Genome Sequencing Center for Infectious Disease"/>
            <person name="Earl A."/>
            <person name="Russ C."/>
            <person name="Gilmore M."/>
            <person name="Surin D."/>
            <person name="Walker B."/>
            <person name="Young S."/>
            <person name="Zeng Q."/>
            <person name="Gargeya S."/>
            <person name="Fitzgerald M."/>
            <person name="Haas B."/>
            <person name="Abouelleil A."/>
            <person name="Allen A.W."/>
            <person name="Alvarado L."/>
            <person name="Arachchi H.M."/>
            <person name="Berlin A.M."/>
            <person name="Chapman S.B."/>
            <person name="Gainer-Dewar J."/>
            <person name="Goldberg J."/>
            <person name="Griggs A."/>
            <person name="Gujja S."/>
            <person name="Hansen M."/>
            <person name="Howarth C."/>
            <person name="Imamovic A."/>
            <person name="Ireland A."/>
            <person name="Larimer J."/>
            <person name="McCowan C."/>
            <person name="Murphy C."/>
            <person name="Pearson M."/>
            <person name="Poon T.W."/>
            <person name="Priest M."/>
            <person name="Roberts A."/>
            <person name="Saif S."/>
            <person name="Shea T."/>
            <person name="Sisk P."/>
            <person name="Sykes S."/>
            <person name="Wortman J."/>
            <person name="Nusbaum C."/>
            <person name="Birren B."/>
        </authorList>
    </citation>
    <scope>NUCLEOTIDE SEQUENCE [LARGE SCALE GENOMIC DNA]</scope>
    <source>
        <strain evidence="7 8">ATCC 43076</strain>
    </source>
</reference>
<organism evidence="7 8">
    <name type="scientific">Enterococcus saccharolyticus subsp. saccharolyticus ATCC 43076</name>
    <dbReference type="NCBI Taxonomy" id="1139996"/>
    <lineage>
        <taxon>Bacteria</taxon>
        <taxon>Bacillati</taxon>
        <taxon>Bacillota</taxon>
        <taxon>Bacilli</taxon>
        <taxon>Lactobacillales</taxon>
        <taxon>Enterococcaceae</taxon>
        <taxon>Enterococcus</taxon>
    </lineage>
</organism>
<comment type="similarity">
    <text evidence="5">Belongs to the bacteriophage holin family. Cp-1 holin subfamily.</text>
</comment>
<dbReference type="NCBIfam" id="TIGR01593">
    <property type="entry name" value="holin_tox_secr"/>
    <property type="match status" value="1"/>
</dbReference>
<feature type="transmembrane region" description="Helical" evidence="6">
    <location>
        <begin position="14"/>
        <end position="35"/>
    </location>
</feature>
<dbReference type="EMBL" id="AHYT01000005">
    <property type="protein sequence ID" value="EOT28869.1"/>
    <property type="molecule type" value="Genomic_DNA"/>
</dbReference>
<dbReference type="Proteomes" id="UP000014136">
    <property type="component" value="Unassembled WGS sequence"/>
</dbReference>
<evidence type="ECO:0000256" key="1">
    <source>
        <dbReference type="ARBA" id="ARBA00004141"/>
    </source>
</evidence>
<protein>
    <recommendedName>
        <fullName evidence="9">Holin</fullName>
    </recommendedName>
</protein>
<dbReference type="PATRIC" id="fig|1139996.3.peg.1372"/>
<evidence type="ECO:0000256" key="3">
    <source>
        <dbReference type="ARBA" id="ARBA00022989"/>
    </source>
</evidence>